<feature type="transmembrane region" description="Helical" evidence="20">
    <location>
        <begin position="180"/>
        <end position="199"/>
    </location>
</feature>
<feature type="transmembrane region" description="Helical" evidence="20">
    <location>
        <begin position="1337"/>
        <end position="1361"/>
    </location>
</feature>
<dbReference type="GO" id="GO:0001518">
    <property type="term" value="C:voltage-gated sodium channel complex"/>
    <property type="evidence" value="ECO:0007669"/>
    <property type="project" value="UniProtKB-UniRule"/>
</dbReference>
<feature type="transmembrane region" description="Helical" evidence="20">
    <location>
        <begin position="1239"/>
        <end position="1261"/>
    </location>
</feature>
<evidence type="ECO:0000313" key="23">
    <source>
        <dbReference type="Proteomes" id="UP000261380"/>
    </source>
</evidence>
<feature type="transmembrane region" description="Helical" evidence="20">
    <location>
        <begin position="936"/>
        <end position="958"/>
    </location>
</feature>
<evidence type="ECO:0000256" key="10">
    <source>
        <dbReference type="ARBA" id="ARBA00023065"/>
    </source>
</evidence>
<keyword evidence="6" id="KW-0677">Repeat</keyword>
<evidence type="ECO:0000256" key="3">
    <source>
        <dbReference type="ARBA" id="ARBA00022461"/>
    </source>
</evidence>
<comment type="function">
    <text evidence="18">Pore-forming subunit of a voltage-gated sodium (Nav) channel that directly mediates the depolarizing phase of action potentials in excitable membranes. Navs, also called VGSCs (voltage-gated sodium channels) or VDSCs (voltage-dependent sodium channels), operate by switching between closed and open conformations depending on the voltage difference across the membrane. In the open conformation they allow Na(+) ions to selectively pass through the pore, along their electrochemical gradient. The influx of Na+ ions provokes membrane depolarization, initiating the propagation of electrical signals throughout cells and tissues.</text>
</comment>
<reference evidence="22" key="1">
    <citation type="submission" date="2025-08" db="UniProtKB">
        <authorList>
            <consortium name="Ensembl"/>
        </authorList>
    </citation>
    <scope>IDENTIFICATION</scope>
</reference>
<feature type="domain" description="Ion transport" evidence="21">
    <location>
        <begin position="552"/>
        <end position="780"/>
    </location>
</feature>
<evidence type="ECO:0000256" key="13">
    <source>
        <dbReference type="ARBA" id="ARBA00023180"/>
    </source>
</evidence>
<dbReference type="InterPro" id="IPR005821">
    <property type="entry name" value="Ion_trans_dom"/>
</dbReference>
<evidence type="ECO:0000256" key="14">
    <source>
        <dbReference type="ARBA" id="ARBA00023201"/>
    </source>
</evidence>
<feature type="transmembrane region" description="Helical" evidence="20">
    <location>
        <begin position="1429"/>
        <end position="1455"/>
    </location>
</feature>
<comment type="catalytic activity">
    <reaction evidence="16">
        <text>Na(+)(in) = Na(+)(out)</text>
        <dbReference type="Rhea" id="RHEA:34963"/>
        <dbReference type="ChEBI" id="CHEBI:29101"/>
    </reaction>
</comment>
<keyword evidence="14 20" id="KW-0739">Sodium transport</keyword>
<keyword evidence="23" id="KW-1185">Reference proteome</keyword>
<evidence type="ECO:0000256" key="16">
    <source>
        <dbReference type="ARBA" id="ARBA00036239"/>
    </source>
</evidence>
<evidence type="ECO:0000256" key="19">
    <source>
        <dbReference type="ARBA" id="ARBA00064899"/>
    </source>
</evidence>
<keyword evidence="2 20" id="KW-0813">Transport</keyword>
<dbReference type="FunFam" id="1.10.287.70:FF:000001">
    <property type="entry name" value="Sodium channel protein"/>
    <property type="match status" value="1"/>
</dbReference>
<feature type="transmembrane region" description="Helical" evidence="20">
    <location>
        <begin position="389"/>
        <end position="417"/>
    </location>
</feature>
<sequence length="1658" mass="191560">MVPLLPPVGTEVFRCFTPASLEKIQRKDEAEAKEQQIRKDKNIKIAKKYLPKPAGDLEDGKPLPLFYEDQAQEFLNIPLEDMDPFYQSHKTFIVLSKGKTIYRFNAEPTCYLLSPFNFLRIFSIRILIHSYPLCLYHVTMILLRTLFLISQYFFIMATILTDCVFMTMSNPPAWSKTVEYVVMVIYTFEVIIKVLSRGFCVGDFTYLRNPWNWLEFMVINMMNVSVLQIPSLRTIFGAVIQSVKKLRDAMLLTFFFLSVFALIGLQLFMGDLRQKCVFTLSSDSNTSGAFNISSYENNGSDFDFYEYINNPENHYYPPVQLDALLCGNSSDAGTCPDGYMCLKAGRNPNYDYTSYDSFSWAFLSLFRLMTQDFWENLFHMTLRAAGKTYIIFFVVVIFLGSFYLINLILAVVVMAYAEQNRANIVKAKQREKEYARILKELKKREEKVQCDGEKASITFQYKTEYLFSLHQTVQRATPLEKNGSPQGLWPSKKYLIKNPKLLGHVLCVSDLEDNQKPRSSRWYVFADTFLKWDCCGCCRWLKKLLHTTVMDPFVDVAITMCIVLYTILMATEHYYMTEKLLQLIEIGNLVITGILTAEMVLKILAMDPYHYFQEGWNIFDSIIVTMSLVELGLAYVYSVVWRPLRLIRVFKLAMSWPAFKVLIKIIRNSLRALGNLMLVLAIIVFIFTVFGMQLFEKSYKDCVCRIAQDCELPRWHMSDFFHAFLVIFRILCGEWIETMWDCMQVAGKPMCLIVYMMVLVIGKLVVLNLFIALLLSSFSGDNLAVTEDEGENNLQIVINRISRGTARTKAWFWTLVGKKTNVNSDVNGGNRYLLKHKHYDIERFPVISIVKEAEDTPDDCFTESNCCPCLDIDTSKSIGRIWLYIRKTCITIVESKYFKSFIITVILLSSAALAFEDIYIEQRQDIKIILEYADQVFNFVFVVEIILKLGAYGCKTFFSSAWCWLDFLIADVSLVLLSASILGYSELGAIKSLRTLRALRPLRVLSCFEGLRVMVNELVGAIPSIFNVLLICLVLWLIFSIMGVNLFAGKFFYCFNETSEEYFSPEEVNNKSQCLDLFEKGFSEVRWKISKINFDSVVMGCLSLLQVSTFKGWLDIMYSAVDSREVEAQPMYESNLYMYMYFVCFIIFGSFFPFCLFITSLINFNQCKPKISFFSMEIEPPIKWIPREPPSRPTNKFQGLVFDLVTNPFFDILIMVLICLYTLAMMVETDEQSPEKEEILYWVNLVFIMIFSIECCLKIIALRKHYCYDGWNIFELVVVILCIVGFVVADIIEKYFVSPTLFRVIRLARIGLILRLIRRAKGIRKLLFALGKSLPAVFNLCILLFIIMFVFSIFGMSNFAYVKKDSMIDDMINFETFGNSMISMFTITTLAGWDGLLSPILNTPPDCDPDFENPGTSVRGNCASPAAGIVFFTLYVIVSFLVVVNIHITIILEIFNAAAEESTNKLSEYDIDMFYKTWEKFDPQASQFIHYSELSDLYDALPYPLRIPKPNTINLLQMDLPLVQGDRVHCLDVLLALTEEVFGESQATEELKSTVEWKFMANIASEESLRPIVSTFRKKHEEMAATAIQRAYRRHVQQRVNKQESYQDFSVNQWISCTEAVLKLFNRRPAFYQMRKVIPNFRYPITEKKTDLYINLFL</sequence>
<evidence type="ECO:0000256" key="17">
    <source>
        <dbReference type="ARBA" id="ARBA00038083"/>
    </source>
</evidence>
<feature type="transmembrane region" description="Helical" evidence="20">
    <location>
        <begin position="675"/>
        <end position="695"/>
    </location>
</feature>
<dbReference type="FunFam" id="1.20.120.350:FF:000002">
    <property type="entry name" value="Sodium channel protein"/>
    <property type="match status" value="1"/>
</dbReference>
<dbReference type="PANTHER" id="PTHR10037">
    <property type="entry name" value="VOLTAGE-GATED CATION CHANNEL CALCIUM AND SODIUM"/>
    <property type="match status" value="1"/>
</dbReference>
<evidence type="ECO:0000256" key="11">
    <source>
        <dbReference type="ARBA" id="ARBA00023136"/>
    </source>
</evidence>
<feature type="transmembrane region" description="Helical" evidence="20">
    <location>
        <begin position="622"/>
        <end position="640"/>
    </location>
</feature>
<keyword evidence="8 20" id="KW-1133">Transmembrane helix</keyword>
<feature type="transmembrane region" description="Helical" evidence="20">
    <location>
        <begin position="1200"/>
        <end position="1227"/>
    </location>
</feature>
<dbReference type="FunFam" id="1.10.238.10:FF:000002">
    <property type="entry name" value="Sodium channel protein"/>
    <property type="match status" value="1"/>
</dbReference>
<dbReference type="GO" id="GO:0086010">
    <property type="term" value="P:membrane depolarization during action potential"/>
    <property type="evidence" value="ECO:0007669"/>
    <property type="project" value="TreeGrafter"/>
</dbReference>
<dbReference type="FunFam" id="1.20.120.350:FF:000004">
    <property type="entry name" value="Sodium channel protein"/>
    <property type="match status" value="1"/>
</dbReference>
<dbReference type="Proteomes" id="UP000261380">
    <property type="component" value="Unplaced"/>
</dbReference>
<comment type="subcellular location">
    <subcellularLocation>
        <location evidence="1 20">Cell membrane</location>
        <topology evidence="1 20">Multi-pass membrane protein</topology>
    </subcellularLocation>
</comment>
<keyword evidence="10 20" id="KW-0406">Ion transport</keyword>
<keyword evidence="11 20" id="KW-0472">Membrane</keyword>
<dbReference type="GO" id="GO:0005248">
    <property type="term" value="F:voltage-gated sodium channel activity"/>
    <property type="evidence" value="ECO:0007669"/>
    <property type="project" value="InterPro"/>
</dbReference>
<feature type="transmembrane region" description="Helical" evidence="20">
    <location>
        <begin position="1273"/>
        <end position="1292"/>
    </location>
</feature>
<dbReference type="PRINTS" id="PR00170">
    <property type="entry name" value="NACHANNEL"/>
</dbReference>
<comment type="function">
    <text evidence="20">Mediates the voltage-dependent sodium ion permeability of excitable membranes. Assuming opened or closed conformations in response to the voltage difference across the membrane, the protein forms a sodium-selective channel through which Na(+) ions may pass in accordance with their electrochemical gradient.</text>
</comment>
<dbReference type="Gene3D" id="1.20.120.350">
    <property type="entry name" value="Voltage-gated potassium channels. Chain C"/>
    <property type="match status" value="3"/>
</dbReference>
<evidence type="ECO:0000313" key="22">
    <source>
        <dbReference type="Ensembl" id="ENSXCOP00000024393.1"/>
    </source>
</evidence>
<feature type="domain" description="Ion transport" evidence="21">
    <location>
        <begin position="895"/>
        <end position="1163"/>
    </location>
</feature>
<keyword evidence="13" id="KW-0325">Glycoprotein</keyword>
<dbReference type="Gene3D" id="1.10.287.70">
    <property type="match status" value="4"/>
</dbReference>
<evidence type="ECO:0000256" key="5">
    <source>
        <dbReference type="ARBA" id="ARBA00022692"/>
    </source>
</evidence>
<comment type="caution">
    <text evidence="20">Lacks conserved residue(s) required for the propagation of feature annotation.</text>
</comment>
<dbReference type="Ensembl" id="ENSXCOT00000024687.1">
    <property type="protein sequence ID" value="ENSXCOP00000024393.1"/>
    <property type="gene ID" value="ENSXCOG00000018212.1"/>
</dbReference>
<dbReference type="Pfam" id="PF00520">
    <property type="entry name" value="Ion_trans"/>
    <property type="match status" value="5"/>
</dbReference>
<dbReference type="Gene3D" id="1.10.238.10">
    <property type="entry name" value="EF-hand"/>
    <property type="match status" value="1"/>
</dbReference>
<evidence type="ECO:0000259" key="21">
    <source>
        <dbReference type="Pfam" id="PF00520"/>
    </source>
</evidence>
<evidence type="ECO:0000256" key="18">
    <source>
        <dbReference type="ARBA" id="ARBA00055248"/>
    </source>
</evidence>
<feature type="transmembrane region" description="Helical" evidence="20">
    <location>
        <begin position="211"/>
        <end position="229"/>
    </location>
</feature>
<keyword evidence="12" id="KW-1015">Disulfide bond</keyword>
<feature type="transmembrane region" description="Helical" evidence="20">
    <location>
        <begin position="897"/>
        <end position="915"/>
    </location>
</feature>
<feature type="transmembrane region" description="Helical" evidence="20">
    <location>
        <begin position="964"/>
        <end position="984"/>
    </location>
</feature>
<proteinExistence type="inferred from homology"/>
<evidence type="ECO:0000256" key="4">
    <source>
        <dbReference type="ARBA" id="ARBA00022475"/>
    </source>
</evidence>
<evidence type="ECO:0000256" key="20">
    <source>
        <dbReference type="RuleBase" id="RU361132"/>
    </source>
</evidence>
<feature type="transmembrane region" description="Helical" evidence="20">
    <location>
        <begin position="1028"/>
        <end position="1048"/>
    </location>
</feature>
<feature type="domain" description="Ion transport" evidence="21">
    <location>
        <begin position="228"/>
        <end position="421"/>
    </location>
</feature>
<dbReference type="PANTHER" id="PTHR10037:SF223">
    <property type="entry name" value="SODIUM CHANNEL PROTEIN TYPE 4 SUBUNIT ALPHA"/>
    <property type="match status" value="1"/>
</dbReference>
<reference evidence="22" key="2">
    <citation type="submission" date="2025-09" db="UniProtKB">
        <authorList>
            <consortium name="Ensembl"/>
        </authorList>
    </citation>
    <scope>IDENTIFICATION</scope>
</reference>
<comment type="similarity">
    <text evidence="17">Belongs to the sodium channel (TC 1.A.1.10) family. Nav1.4/SCN4A subfamily.</text>
</comment>
<evidence type="ECO:0000256" key="9">
    <source>
        <dbReference type="ARBA" id="ARBA00023053"/>
    </source>
</evidence>
<feature type="transmembrane region" description="Helical" evidence="20">
    <location>
        <begin position="149"/>
        <end position="168"/>
    </location>
</feature>
<organism evidence="22 23">
    <name type="scientific">Xiphophorus couchianus</name>
    <name type="common">Monterrey platyfish</name>
    <dbReference type="NCBI Taxonomy" id="32473"/>
    <lineage>
        <taxon>Eukaryota</taxon>
        <taxon>Metazoa</taxon>
        <taxon>Chordata</taxon>
        <taxon>Craniata</taxon>
        <taxon>Vertebrata</taxon>
        <taxon>Euteleostomi</taxon>
        <taxon>Actinopterygii</taxon>
        <taxon>Neopterygii</taxon>
        <taxon>Teleostei</taxon>
        <taxon>Neoteleostei</taxon>
        <taxon>Acanthomorphata</taxon>
        <taxon>Ovalentaria</taxon>
        <taxon>Atherinomorphae</taxon>
        <taxon>Cyprinodontiformes</taxon>
        <taxon>Poeciliidae</taxon>
        <taxon>Poeciliinae</taxon>
        <taxon>Xiphophorus</taxon>
    </lineage>
</organism>
<dbReference type="InterPro" id="IPR027359">
    <property type="entry name" value="Volt_channel_dom_sf"/>
</dbReference>
<feature type="transmembrane region" description="Helical" evidence="20">
    <location>
        <begin position="715"/>
        <end position="732"/>
    </location>
</feature>
<dbReference type="FunFam" id="1.20.120.350:FF:000003">
    <property type="entry name" value="Voltage-dependent sodium channel"/>
    <property type="match status" value="1"/>
</dbReference>
<evidence type="ECO:0000256" key="1">
    <source>
        <dbReference type="ARBA" id="ARBA00004651"/>
    </source>
</evidence>
<dbReference type="GeneTree" id="ENSGT00940000159417"/>
<feature type="domain" description="Ion transport" evidence="21">
    <location>
        <begin position="152"/>
        <end position="222"/>
    </location>
</feature>
<feature type="transmembrane region" description="Helical" evidence="20">
    <location>
        <begin position="580"/>
        <end position="601"/>
    </location>
</feature>
<feature type="transmembrane region" description="Helical" evidence="20">
    <location>
        <begin position="1138"/>
        <end position="1162"/>
    </location>
</feature>
<evidence type="ECO:0000256" key="15">
    <source>
        <dbReference type="ARBA" id="ARBA00023303"/>
    </source>
</evidence>
<evidence type="ECO:0000256" key="2">
    <source>
        <dbReference type="ARBA" id="ARBA00022448"/>
    </source>
</evidence>
<dbReference type="FunFam" id="1.10.287.70:FF:000049">
    <property type="entry name" value="Voltage-dependent sodium channel 2"/>
    <property type="match status" value="1"/>
</dbReference>
<keyword evidence="4" id="KW-1003">Cell membrane</keyword>
<dbReference type="STRING" id="32473.ENSXCOP00000024393"/>
<dbReference type="GO" id="GO:0019228">
    <property type="term" value="P:neuronal action potential"/>
    <property type="evidence" value="ECO:0007669"/>
    <property type="project" value="TreeGrafter"/>
</dbReference>
<feature type="domain" description="Ion transport" evidence="21">
    <location>
        <begin position="1208"/>
        <end position="1462"/>
    </location>
</feature>
<keyword evidence="15 20" id="KW-0407">Ion channel</keyword>
<feature type="transmembrane region" description="Helical" evidence="20">
    <location>
        <begin position="752"/>
        <end position="775"/>
    </location>
</feature>
<evidence type="ECO:0000256" key="12">
    <source>
        <dbReference type="ARBA" id="ARBA00023157"/>
    </source>
</evidence>
<dbReference type="SUPFAM" id="SSF81324">
    <property type="entry name" value="Voltage-gated potassium channels"/>
    <property type="match status" value="4"/>
</dbReference>
<dbReference type="InterPro" id="IPR043203">
    <property type="entry name" value="VGCC_Ca_Na"/>
</dbReference>
<dbReference type="InterPro" id="IPR001696">
    <property type="entry name" value="Na_channel_asu"/>
</dbReference>
<accession>A0A3B5MJ82</accession>
<keyword evidence="7 20" id="KW-0851">Voltage-gated channel</keyword>
<keyword evidence="5 20" id="KW-0812">Transmembrane</keyword>
<evidence type="ECO:0000256" key="8">
    <source>
        <dbReference type="ARBA" id="ARBA00022989"/>
    </source>
</evidence>
<protein>
    <recommendedName>
        <fullName evidence="20">Sodium channel protein</fullName>
    </recommendedName>
</protein>
<name>A0A3B5MJ82_9TELE</name>
<feature type="transmembrane region" description="Helical" evidence="20">
    <location>
        <begin position="549"/>
        <end position="568"/>
    </location>
</feature>
<dbReference type="Gene3D" id="1.20.5.1190">
    <property type="entry name" value="iswi atpase"/>
    <property type="match status" value="1"/>
</dbReference>
<keyword evidence="9 20" id="KW-0915">Sodium</keyword>
<evidence type="ECO:0000256" key="7">
    <source>
        <dbReference type="ARBA" id="ARBA00022882"/>
    </source>
</evidence>
<feature type="transmembrane region" description="Helical" evidence="20">
    <location>
        <begin position="122"/>
        <end position="143"/>
    </location>
</feature>
<comment type="subunit">
    <text evidence="19">Voltage-gated sodium (Nav) channels consist of an ion-conducting alpha subunit which is functional on its own associated with regulatory beta subunits.</text>
</comment>
<evidence type="ECO:0000256" key="6">
    <source>
        <dbReference type="ARBA" id="ARBA00022737"/>
    </source>
</evidence>
<keyword evidence="3 20" id="KW-0894">Sodium channel</keyword>
<feature type="transmembrane region" description="Helical" evidence="20">
    <location>
        <begin position="249"/>
        <end position="269"/>
    </location>
</feature>